<keyword evidence="1" id="KW-0812">Transmembrane</keyword>
<dbReference type="EMBL" id="UGOB01000001">
    <property type="protein sequence ID" value="STX45938.1"/>
    <property type="molecule type" value="Genomic_DNA"/>
</dbReference>
<protein>
    <submittedName>
        <fullName evidence="3">Uncharacterized protein</fullName>
    </submittedName>
</protein>
<organism evidence="3 5">
    <name type="scientific">Legionella gratiana</name>
    <dbReference type="NCBI Taxonomy" id="45066"/>
    <lineage>
        <taxon>Bacteria</taxon>
        <taxon>Pseudomonadati</taxon>
        <taxon>Pseudomonadota</taxon>
        <taxon>Gammaproteobacteria</taxon>
        <taxon>Legionellales</taxon>
        <taxon>Legionellaceae</taxon>
        <taxon>Legionella</taxon>
    </lineage>
</organism>
<reference evidence="3 5" key="2">
    <citation type="submission" date="2018-06" db="EMBL/GenBank/DDBJ databases">
        <authorList>
            <consortium name="Pathogen Informatics"/>
            <person name="Doyle S."/>
        </authorList>
    </citation>
    <scope>NUCLEOTIDE SEQUENCE [LARGE SCALE GENOMIC DNA]</scope>
    <source>
        <strain evidence="3 5">NCTC12388</strain>
    </source>
</reference>
<evidence type="ECO:0000313" key="4">
    <source>
        <dbReference type="Proteomes" id="UP000054691"/>
    </source>
</evidence>
<feature type="transmembrane region" description="Helical" evidence="1">
    <location>
        <begin position="118"/>
        <end position="136"/>
    </location>
</feature>
<keyword evidence="1" id="KW-0472">Membrane</keyword>
<keyword evidence="1" id="KW-1133">Transmembrane helix</keyword>
<dbReference type="OrthoDB" id="5653310at2"/>
<name>A0A378JG58_9GAMM</name>
<keyword evidence="4" id="KW-1185">Reference proteome</keyword>
<dbReference type="Proteomes" id="UP000054691">
    <property type="component" value="Unassembled WGS sequence"/>
</dbReference>
<evidence type="ECO:0000313" key="3">
    <source>
        <dbReference type="EMBL" id="STX45938.1"/>
    </source>
</evidence>
<evidence type="ECO:0000313" key="5">
    <source>
        <dbReference type="Proteomes" id="UP000254476"/>
    </source>
</evidence>
<evidence type="ECO:0000256" key="1">
    <source>
        <dbReference type="SAM" id="Phobius"/>
    </source>
</evidence>
<dbReference type="AlphaFoldDB" id="A0A378JG58"/>
<proteinExistence type="predicted"/>
<accession>A0A378JG58</accession>
<gene>
    <name evidence="2" type="ORF">Lgra_1930</name>
    <name evidence="3" type="ORF">NCTC12388_02682</name>
</gene>
<evidence type="ECO:0000313" key="2">
    <source>
        <dbReference type="EMBL" id="KTD10964.1"/>
    </source>
</evidence>
<sequence>MVNEQDVSTLIELDKTELSKKERKQVSWADGKDNGKIDDQFLDVRTAASPTKKLLDKKIRQLIDEGYTEIEATSLVGKPITPSGKTLLNHPTFYTSPESIKQQKEEANRYSFFSMKNIGLGALALGTVATLGIVLSKVNK</sequence>
<dbReference type="RefSeq" id="WP_058499045.1">
    <property type="nucleotide sequence ID" value="NZ_CAAAHW010000014.1"/>
</dbReference>
<dbReference type="Proteomes" id="UP000254476">
    <property type="component" value="Unassembled WGS sequence"/>
</dbReference>
<reference evidence="2 4" key="1">
    <citation type="submission" date="2015-11" db="EMBL/GenBank/DDBJ databases">
        <title>Genomic analysis of 38 Legionella species identifies large and diverse effector repertoires.</title>
        <authorList>
            <person name="Burstein D."/>
            <person name="Amaro F."/>
            <person name="Zusman T."/>
            <person name="Lifshitz Z."/>
            <person name="Cohen O."/>
            <person name="Gilbert J.A."/>
            <person name="Pupko T."/>
            <person name="Shuman H.A."/>
            <person name="Segal G."/>
        </authorList>
    </citation>
    <scope>NUCLEOTIDE SEQUENCE [LARGE SCALE GENOMIC DNA]</scope>
    <source>
        <strain evidence="2 4">Lyon 8420412</strain>
    </source>
</reference>
<dbReference type="EMBL" id="LNYE01000022">
    <property type="protein sequence ID" value="KTD10964.1"/>
    <property type="molecule type" value="Genomic_DNA"/>
</dbReference>